<evidence type="ECO:0000259" key="5">
    <source>
        <dbReference type="Pfam" id="PF00535"/>
    </source>
</evidence>
<keyword evidence="7" id="KW-1185">Reference proteome</keyword>
<accession>A0A9X2EGA3</accession>
<comment type="caution">
    <text evidence="6">The sequence shown here is derived from an EMBL/GenBank/DDBJ whole genome shotgun (WGS) entry which is preliminary data.</text>
</comment>
<dbReference type="EMBL" id="JAMSHT010000001">
    <property type="protein sequence ID" value="MCM8557463.1"/>
    <property type="molecule type" value="Genomic_DNA"/>
</dbReference>
<dbReference type="RefSeq" id="WP_252113535.1">
    <property type="nucleotide sequence ID" value="NZ_JAMSHT010000001.1"/>
</dbReference>
<feature type="transmembrane region" description="Helical" evidence="4">
    <location>
        <begin position="331"/>
        <end position="359"/>
    </location>
</feature>
<feature type="transmembrane region" description="Helical" evidence="4">
    <location>
        <begin position="301"/>
        <end position="325"/>
    </location>
</feature>
<protein>
    <submittedName>
        <fullName evidence="6">Glycosyltransferase family 2 protein</fullName>
    </submittedName>
</protein>
<dbReference type="Gene3D" id="3.90.550.10">
    <property type="entry name" value="Spore Coat Polysaccharide Biosynthesis Protein SpsA, Chain A"/>
    <property type="match status" value="1"/>
</dbReference>
<keyword evidence="2" id="KW-0328">Glycosyltransferase</keyword>
<keyword evidence="4" id="KW-0472">Membrane</keyword>
<feature type="transmembrane region" description="Helical" evidence="4">
    <location>
        <begin position="268"/>
        <end position="289"/>
    </location>
</feature>
<evidence type="ECO:0000313" key="6">
    <source>
        <dbReference type="EMBL" id="MCM8557463.1"/>
    </source>
</evidence>
<evidence type="ECO:0000313" key="7">
    <source>
        <dbReference type="Proteomes" id="UP001155128"/>
    </source>
</evidence>
<organism evidence="6 7">
    <name type="scientific">Sphingomicrobium sediminis</name>
    <dbReference type="NCBI Taxonomy" id="2950949"/>
    <lineage>
        <taxon>Bacteria</taxon>
        <taxon>Pseudomonadati</taxon>
        <taxon>Pseudomonadota</taxon>
        <taxon>Alphaproteobacteria</taxon>
        <taxon>Sphingomonadales</taxon>
        <taxon>Sphingomonadaceae</taxon>
        <taxon>Sphingomicrobium</taxon>
    </lineage>
</organism>
<proteinExistence type="inferred from homology"/>
<dbReference type="InterPro" id="IPR001173">
    <property type="entry name" value="Glyco_trans_2-like"/>
</dbReference>
<dbReference type="SUPFAM" id="SSF53448">
    <property type="entry name" value="Nucleotide-diphospho-sugar transferases"/>
    <property type="match status" value="1"/>
</dbReference>
<evidence type="ECO:0000256" key="4">
    <source>
        <dbReference type="SAM" id="Phobius"/>
    </source>
</evidence>
<evidence type="ECO:0000256" key="1">
    <source>
        <dbReference type="ARBA" id="ARBA00006739"/>
    </source>
</evidence>
<dbReference type="GO" id="GO:0016757">
    <property type="term" value="F:glycosyltransferase activity"/>
    <property type="evidence" value="ECO:0007669"/>
    <property type="project" value="UniProtKB-KW"/>
</dbReference>
<dbReference type="AlphaFoldDB" id="A0A9X2EGA3"/>
<dbReference type="PANTHER" id="PTHR43630">
    <property type="entry name" value="POLY-BETA-1,6-N-ACETYL-D-GLUCOSAMINE SYNTHASE"/>
    <property type="match status" value="1"/>
</dbReference>
<sequence>MKTALFLAMLVGLVLMMLTRPSRPSQRRGCVDAVLPAYNEQLCIAASVEGLLSHPMIDRVIVVNDGSTDGTRAELDLLARRHGTRLVAIHQANTGKGGALMRGIGHVRTEAVFLTDADTLIPHDLGLAHLLGEIERGADAVGGIPSSNLVGAGLLPHIRATVKLPMIALRRTFQQMLGGAPFIVSGACGMFRVSALRATGFCDRTKVEDLDLSWTLVARGYRVRHSNRCVVFPQECNNVADEWRRWRRWIVGYAVCMRLHWPLLSSRFGLFSILPMFLVVAVGIMAYLTGLAVAATTHFPVALIAFLFPLLWVAIVSLIGAFSAWHHRCAALIPLAPFALFYVLLSYTIWAVHGLAGLLTGREPKRDKPTRYAPQEARNVVD</sequence>
<dbReference type="CDD" id="cd06423">
    <property type="entry name" value="CESA_like"/>
    <property type="match status" value="1"/>
</dbReference>
<feature type="domain" description="Glycosyltransferase 2-like" evidence="5">
    <location>
        <begin position="33"/>
        <end position="197"/>
    </location>
</feature>
<dbReference type="Proteomes" id="UP001155128">
    <property type="component" value="Unassembled WGS sequence"/>
</dbReference>
<keyword evidence="4" id="KW-1133">Transmembrane helix</keyword>
<gene>
    <name evidence="6" type="ORF">NDO55_06490</name>
</gene>
<evidence type="ECO:0000256" key="2">
    <source>
        <dbReference type="ARBA" id="ARBA00022676"/>
    </source>
</evidence>
<dbReference type="PANTHER" id="PTHR43630:SF1">
    <property type="entry name" value="POLY-BETA-1,6-N-ACETYL-D-GLUCOSAMINE SYNTHASE"/>
    <property type="match status" value="1"/>
</dbReference>
<keyword evidence="3" id="KW-0808">Transferase</keyword>
<comment type="similarity">
    <text evidence="1">Belongs to the glycosyltransferase 2 family.</text>
</comment>
<name>A0A9X2EGA3_9SPHN</name>
<dbReference type="Pfam" id="PF00535">
    <property type="entry name" value="Glycos_transf_2"/>
    <property type="match status" value="1"/>
</dbReference>
<keyword evidence="4" id="KW-0812">Transmembrane</keyword>
<reference evidence="6" key="1">
    <citation type="submission" date="2022-06" db="EMBL/GenBank/DDBJ databases">
        <title>Sphingomicrobium sedimins sp. nov., a marine bacterium isolated from tidal flat.</title>
        <authorList>
            <person name="Kim C.-H."/>
            <person name="Yoo Y."/>
            <person name="Kim J.-J."/>
        </authorList>
    </citation>
    <scope>NUCLEOTIDE SEQUENCE</scope>
    <source>
        <strain evidence="6">GRR-S6-50</strain>
    </source>
</reference>
<dbReference type="InterPro" id="IPR029044">
    <property type="entry name" value="Nucleotide-diphossugar_trans"/>
</dbReference>
<evidence type="ECO:0000256" key="3">
    <source>
        <dbReference type="ARBA" id="ARBA00022679"/>
    </source>
</evidence>